<proteinExistence type="predicted"/>
<gene>
    <name evidence="2" type="ORF">B5K06_31670</name>
</gene>
<keyword evidence="2" id="KW-0560">Oxidoreductase</keyword>
<protein>
    <submittedName>
        <fullName evidence="2">Antibiotic biosynthesis monooxygenase</fullName>
    </submittedName>
</protein>
<evidence type="ECO:0000313" key="2">
    <source>
        <dbReference type="EMBL" id="RDJ02652.1"/>
    </source>
</evidence>
<sequence length="100" mass="11358">MTVTIIGTVTARSGAQVELATLLEAQVVPTRAEPGCINYDFHVDADDQCVFVFYENWISQAALDAHMEMPHLRPLIAQLDRLLSKPIEIRYLRMISERRS</sequence>
<dbReference type="InterPro" id="IPR011008">
    <property type="entry name" value="Dimeric_a/b-barrel"/>
</dbReference>
<reference evidence="2 3" key="1">
    <citation type="submission" date="2017-03" db="EMBL/GenBank/DDBJ databases">
        <title>Genome analysis of Rhizobial strains effectives or ineffectives for nitrogen fixation isolated from bean seeds.</title>
        <authorList>
            <person name="Peralta H."/>
            <person name="Aguilar-Vera A."/>
            <person name="Mora Y."/>
            <person name="Vargas-Lagunas C."/>
            <person name="Girard L."/>
            <person name="Mora J."/>
        </authorList>
    </citation>
    <scope>NUCLEOTIDE SEQUENCE [LARGE SCALE GENOMIC DNA]</scope>
    <source>
        <strain evidence="2 3">CCGM3</strain>
    </source>
</reference>
<dbReference type="PANTHER" id="PTHR33336:SF3">
    <property type="entry name" value="ABM DOMAIN-CONTAINING PROTEIN"/>
    <property type="match status" value="1"/>
</dbReference>
<feature type="domain" description="ABM" evidence="1">
    <location>
        <begin position="3"/>
        <end position="92"/>
    </location>
</feature>
<organism evidence="2 3">
    <name type="scientific">Rhizobium grahamii</name>
    <dbReference type="NCBI Taxonomy" id="1120045"/>
    <lineage>
        <taxon>Bacteria</taxon>
        <taxon>Pseudomonadati</taxon>
        <taxon>Pseudomonadota</taxon>
        <taxon>Alphaproteobacteria</taxon>
        <taxon>Hyphomicrobiales</taxon>
        <taxon>Rhizobiaceae</taxon>
        <taxon>Rhizobium/Agrobacterium group</taxon>
        <taxon>Rhizobium</taxon>
    </lineage>
</organism>
<evidence type="ECO:0000313" key="3">
    <source>
        <dbReference type="Proteomes" id="UP000254939"/>
    </source>
</evidence>
<accession>A0A370KEK8</accession>
<dbReference type="GO" id="GO:0004497">
    <property type="term" value="F:monooxygenase activity"/>
    <property type="evidence" value="ECO:0007669"/>
    <property type="project" value="UniProtKB-KW"/>
</dbReference>
<dbReference type="PROSITE" id="PS51725">
    <property type="entry name" value="ABM"/>
    <property type="match status" value="1"/>
</dbReference>
<dbReference type="InterPro" id="IPR007138">
    <property type="entry name" value="ABM_dom"/>
</dbReference>
<dbReference type="InterPro" id="IPR050744">
    <property type="entry name" value="AI-2_Isomerase_LsrG"/>
</dbReference>
<dbReference type="OrthoDB" id="287932at2"/>
<dbReference type="SUPFAM" id="SSF54909">
    <property type="entry name" value="Dimeric alpha+beta barrel"/>
    <property type="match status" value="1"/>
</dbReference>
<dbReference type="Proteomes" id="UP000254939">
    <property type="component" value="Unassembled WGS sequence"/>
</dbReference>
<evidence type="ECO:0000259" key="1">
    <source>
        <dbReference type="PROSITE" id="PS51725"/>
    </source>
</evidence>
<dbReference type="PANTHER" id="PTHR33336">
    <property type="entry name" value="QUINOL MONOOXYGENASE YGIN-RELATED"/>
    <property type="match status" value="1"/>
</dbReference>
<dbReference type="EMBL" id="NAAC01000046">
    <property type="protein sequence ID" value="RDJ02652.1"/>
    <property type="molecule type" value="Genomic_DNA"/>
</dbReference>
<dbReference type="Pfam" id="PF03992">
    <property type="entry name" value="ABM"/>
    <property type="match status" value="1"/>
</dbReference>
<dbReference type="AlphaFoldDB" id="A0A370KEK8"/>
<dbReference type="RefSeq" id="WP_040675378.1">
    <property type="nucleotide sequence ID" value="NZ_KZ857269.1"/>
</dbReference>
<keyword evidence="2" id="KW-0503">Monooxygenase</keyword>
<comment type="caution">
    <text evidence="2">The sequence shown here is derived from an EMBL/GenBank/DDBJ whole genome shotgun (WGS) entry which is preliminary data.</text>
</comment>
<dbReference type="Gene3D" id="3.30.70.100">
    <property type="match status" value="1"/>
</dbReference>
<name>A0A370KEK8_9HYPH</name>